<feature type="transmembrane region" description="Helical" evidence="1">
    <location>
        <begin position="223"/>
        <end position="244"/>
    </location>
</feature>
<dbReference type="Pfam" id="PF11353">
    <property type="entry name" value="DUF3153"/>
    <property type="match status" value="1"/>
</dbReference>
<evidence type="ECO:0000256" key="1">
    <source>
        <dbReference type="SAM" id="Phobius"/>
    </source>
</evidence>
<evidence type="ECO:0000313" key="2">
    <source>
        <dbReference type="EMBL" id="MFB2838191.1"/>
    </source>
</evidence>
<dbReference type="RefSeq" id="WP_413280514.1">
    <property type="nucleotide sequence ID" value="NZ_JBHFNT010000241.1"/>
</dbReference>
<dbReference type="EMBL" id="JBHFNT010000241">
    <property type="protein sequence ID" value="MFB2838191.1"/>
    <property type="molecule type" value="Genomic_DNA"/>
</dbReference>
<keyword evidence="3" id="KW-1185">Reference proteome</keyword>
<sequence>MKDRKLKRKHPLFGILPLILCVVTFLTGCVQYDVGVNFSGAHKGKIVQSIKLGERLKDFSNETVDEWLKSIETRAKNLEGKVKKVSDEELIVTIPFNNGKDLEERYNKFFNPIEQQKLANVAEQEADIPLFKSELKLEQGNFLFWIRNHLIYDLDLRSLSPTSTNSKVAIDPGSLIQLEFSLSTPQVAQSITKSENDIIPKIQAEGKQLTWELQPGKFNHLEAVFWLPSPLGIGAFLIGLFVLLGRFVKYQILTASSTYKPPQIGEI</sequence>
<comment type="caution">
    <text evidence="2">The sequence shown here is derived from an EMBL/GenBank/DDBJ whole genome shotgun (WGS) entry which is preliminary data.</text>
</comment>
<keyword evidence="1" id="KW-0472">Membrane</keyword>
<reference evidence="2 3" key="1">
    <citation type="submission" date="2024-09" db="EMBL/GenBank/DDBJ databases">
        <title>Floridaenema gen nov. (Aerosakkonemataceae, Aerosakkonematales ord. nov., Cyanobacteria) from benthic tropical and subtropical fresh waters, with the description of four new species.</title>
        <authorList>
            <person name="Moretto J.A."/>
            <person name="Berthold D.E."/>
            <person name="Lefler F.W."/>
            <person name="Huang I.-S."/>
            <person name="Laughinghouse H. IV."/>
        </authorList>
    </citation>
    <scope>NUCLEOTIDE SEQUENCE [LARGE SCALE GENOMIC DNA]</scope>
    <source>
        <strain evidence="2 3">BLCC-F167</strain>
    </source>
</reference>
<organism evidence="2 3">
    <name type="scientific">Floridaenema evergladense BLCC-F167</name>
    <dbReference type="NCBI Taxonomy" id="3153639"/>
    <lineage>
        <taxon>Bacteria</taxon>
        <taxon>Bacillati</taxon>
        <taxon>Cyanobacteriota</taxon>
        <taxon>Cyanophyceae</taxon>
        <taxon>Oscillatoriophycideae</taxon>
        <taxon>Aerosakkonematales</taxon>
        <taxon>Aerosakkonemataceae</taxon>
        <taxon>Floridanema</taxon>
        <taxon>Floridanema evergladense</taxon>
    </lineage>
</organism>
<keyword evidence="1" id="KW-0812">Transmembrane</keyword>
<dbReference type="InterPro" id="IPR021499">
    <property type="entry name" value="DUF3153"/>
</dbReference>
<dbReference type="PROSITE" id="PS51257">
    <property type="entry name" value="PROKAR_LIPOPROTEIN"/>
    <property type="match status" value="1"/>
</dbReference>
<proteinExistence type="predicted"/>
<evidence type="ECO:0000313" key="3">
    <source>
        <dbReference type="Proteomes" id="UP001576780"/>
    </source>
</evidence>
<name>A0ABV4WSY0_9CYAN</name>
<accession>A0ABV4WSY0</accession>
<dbReference type="Proteomes" id="UP001576780">
    <property type="component" value="Unassembled WGS sequence"/>
</dbReference>
<keyword evidence="1" id="KW-1133">Transmembrane helix</keyword>
<protein>
    <submittedName>
        <fullName evidence="2">DUF3153 domain-containing protein</fullName>
    </submittedName>
</protein>
<gene>
    <name evidence="2" type="ORF">ACE1CA_27145</name>
</gene>